<feature type="site" description="Positions MEP for the nucleophilic attack" evidence="14">
    <location>
        <position position="147"/>
    </location>
</feature>
<evidence type="ECO:0000313" key="16">
    <source>
        <dbReference type="EMBL" id="EAU47511.1"/>
    </source>
</evidence>
<comment type="cofactor">
    <cofactor evidence="3 14">
        <name>a divalent metal cation</name>
        <dbReference type="ChEBI" id="CHEBI:60240"/>
    </cofactor>
</comment>
<evidence type="ECO:0000256" key="9">
    <source>
        <dbReference type="ARBA" id="ARBA00022695"/>
    </source>
</evidence>
<comment type="catalytic activity">
    <reaction evidence="2 14">
        <text>2-C-methyl-D-erythritol 4-phosphate + CTP + H(+) = 4-CDP-2-C-methyl-D-erythritol + diphosphate</text>
        <dbReference type="Rhea" id="RHEA:13429"/>
        <dbReference type="ChEBI" id="CHEBI:15378"/>
        <dbReference type="ChEBI" id="CHEBI:33019"/>
        <dbReference type="ChEBI" id="CHEBI:37563"/>
        <dbReference type="ChEBI" id="CHEBI:57823"/>
        <dbReference type="ChEBI" id="CHEBI:58262"/>
        <dbReference type="EC" id="2.7.7.60"/>
    </reaction>
</comment>
<evidence type="ECO:0000259" key="15">
    <source>
        <dbReference type="Pfam" id="PF02542"/>
    </source>
</evidence>
<keyword evidence="8 14" id="KW-0808">Transferase</keyword>
<dbReference type="PROSITE" id="PS01295">
    <property type="entry name" value="ISPD"/>
    <property type="match status" value="1"/>
</dbReference>
<dbReference type="PANTHER" id="PTHR43181">
    <property type="entry name" value="2-C-METHYL-D-ERYTHRITOL 2,4-CYCLODIPHOSPHATE SYNTHASE, CHLOROPLASTIC"/>
    <property type="match status" value="1"/>
</dbReference>
<dbReference type="STRING" id="314265.R2601_26271"/>
<comment type="similarity">
    <text evidence="6">Belongs to the IspF family.</text>
</comment>
<gene>
    <name evidence="14" type="primary">ispDF</name>
    <name evidence="16" type="ORF">R2601_26271</name>
</gene>
<dbReference type="EC" id="4.6.1.12" evidence="14"/>
<evidence type="ECO:0000256" key="11">
    <source>
        <dbReference type="ARBA" id="ARBA00023229"/>
    </source>
</evidence>
<dbReference type="SUPFAM" id="SSF53448">
    <property type="entry name" value="Nucleotide-diphospho-sugar transferases"/>
    <property type="match status" value="1"/>
</dbReference>
<dbReference type="RefSeq" id="WP_007800984.1">
    <property type="nucleotide sequence ID" value="NZ_DS022276.1"/>
</dbReference>
<dbReference type="GO" id="GO:0019288">
    <property type="term" value="P:isopentenyl diphosphate biosynthetic process, methylerythritol 4-phosphate pathway"/>
    <property type="evidence" value="ECO:0007669"/>
    <property type="project" value="UniProtKB-UniRule"/>
</dbReference>
<dbReference type="NCBIfam" id="NF006899">
    <property type="entry name" value="PRK09382.1"/>
    <property type="match status" value="1"/>
</dbReference>
<dbReference type="Pfam" id="PF02542">
    <property type="entry name" value="YgbB"/>
    <property type="match status" value="1"/>
</dbReference>
<comment type="pathway">
    <text evidence="5 14">Isoprenoid biosynthesis; isopentenyl diphosphate biosynthesis via DXP pathway; isopentenyl diphosphate from 1-deoxy-D-xylulose 5-phosphate: step 2/6.</text>
</comment>
<dbReference type="InterPro" id="IPR020555">
    <property type="entry name" value="MECDP_synthase_CS"/>
</dbReference>
<dbReference type="PANTHER" id="PTHR43181:SF1">
    <property type="entry name" value="2-C-METHYL-D-ERYTHRITOL 2,4-CYCLODIPHOSPHATE SYNTHASE, CHLOROPLASTIC"/>
    <property type="match status" value="1"/>
</dbReference>
<dbReference type="SUPFAM" id="SSF69765">
    <property type="entry name" value="IpsF-like"/>
    <property type="match status" value="1"/>
</dbReference>
<dbReference type="InterPro" id="IPR026596">
    <property type="entry name" value="IspD/F"/>
</dbReference>
<dbReference type="OrthoDB" id="9804336at2"/>
<keyword evidence="13 14" id="KW-0511">Multifunctional enzyme</keyword>
<keyword evidence="9 14" id="KW-0548">Nucleotidyltransferase</keyword>
<evidence type="ECO:0000256" key="7">
    <source>
        <dbReference type="ARBA" id="ARBA00009789"/>
    </source>
</evidence>
<evidence type="ECO:0000256" key="2">
    <source>
        <dbReference type="ARBA" id="ARBA00001282"/>
    </source>
</evidence>
<dbReference type="NCBIfam" id="TIGR00151">
    <property type="entry name" value="ispF"/>
    <property type="match status" value="1"/>
</dbReference>
<dbReference type="Pfam" id="PF01128">
    <property type="entry name" value="IspD"/>
    <property type="match status" value="1"/>
</dbReference>
<evidence type="ECO:0000256" key="14">
    <source>
        <dbReference type="HAMAP-Rule" id="MF_01520"/>
    </source>
</evidence>
<dbReference type="Proteomes" id="UP000006230">
    <property type="component" value="Unassembled WGS sequence"/>
</dbReference>
<name>Q0FTE1_SALBH</name>
<keyword evidence="10 14" id="KW-0479">Metal-binding</keyword>
<feature type="binding site" evidence="14">
    <location>
        <position position="229"/>
    </location>
    <ligand>
        <name>a divalent metal cation</name>
        <dbReference type="ChEBI" id="CHEBI:60240"/>
    </ligand>
</feature>
<dbReference type="eggNOG" id="COG0245">
    <property type="taxonomic scope" value="Bacteria"/>
</dbReference>
<feature type="site" description="Transition state stabilizer" evidence="14">
    <location>
        <position position="255"/>
    </location>
</feature>
<protein>
    <recommendedName>
        <fullName evidence="14">Bifunctional enzyme IspD/IspF</fullName>
    </recommendedName>
    <domain>
        <recommendedName>
            <fullName evidence="14">2-C-methyl-D-erythritol 4-phosphate cytidylyltransferase</fullName>
            <ecNumber evidence="14">2.7.7.60</ecNumber>
        </recommendedName>
        <alternativeName>
            <fullName evidence="14">4-diphosphocytidyl-2C-methyl-D-erythritol synthase</fullName>
        </alternativeName>
        <alternativeName>
            <fullName evidence="14">MEP cytidylyltransferase</fullName>
            <shortName evidence="14">MCT</shortName>
        </alternativeName>
    </domain>
    <domain>
        <recommendedName>
            <fullName evidence="14">2-C-methyl-D-erythritol 2,4-cyclodiphosphate synthase</fullName>
            <shortName evidence="14">MECDP-synthase</shortName>
            <shortName evidence="14">MECPP-synthase</shortName>
            <shortName evidence="14">MECPS</shortName>
            <ecNumber evidence="14">4.6.1.12</ecNumber>
        </recommendedName>
    </domain>
</protein>
<comment type="similarity">
    <text evidence="7">Belongs to the IspD/TarI cytidylyltransferase family. IspD subfamily.</text>
</comment>
<dbReference type="Gene3D" id="3.90.550.10">
    <property type="entry name" value="Spore Coat Polysaccharide Biosynthesis Protein SpsA, Chain A"/>
    <property type="match status" value="1"/>
</dbReference>
<dbReference type="UniPathway" id="UPA00056">
    <property type="reaction ID" value="UER00093"/>
</dbReference>
<dbReference type="HAMAP" id="MF_00107">
    <property type="entry name" value="IspF"/>
    <property type="match status" value="1"/>
</dbReference>
<dbReference type="NCBIfam" id="TIGR00453">
    <property type="entry name" value="ispD"/>
    <property type="match status" value="1"/>
</dbReference>
<proteinExistence type="inferred from homology"/>
<dbReference type="InterPro" id="IPR029044">
    <property type="entry name" value="Nucleotide-diphossugar_trans"/>
</dbReference>
<dbReference type="GO" id="GO:0050518">
    <property type="term" value="F:2-C-methyl-D-erythritol 4-phosphate cytidylyltransferase activity"/>
    <property type="evidence" value="ECO:0007669"/>
    <property type="project" value="UniProtKB-UniRule"/>
</dbReference>
<dbReference type="HOGENOM" id="CLU_042800_2_5_5"/>
<dbReference type="InterPro" id="IPR018294">
    <property type="entry name" value="ISPD_synthase_CS"/>
</dbReference>
<feature type="binding site" evidence="14">
    <location>
        <begin position="229"/>
        <end position="231"/>
    </location>
    <ligand>
        <name>4-CDP-2-C-methyl-D-erythritol 2-phosphate</name>
        <dbReference type="ChEBI" id="CHEBI:57919"/>
    </ligand>
</feature>
<feature type="site" description="Transition state stabilizer" evidence="14">
    <location>
        <position position="15"/>
    </location>
</feature>
<dbReference type="PROSITE" id="PS01350">
    <property type="entry name" value="ISPF"/>
    <property type="match status" value="1"/>
</dbReference>
<evidence type="ECO:0000256" key="8">
    <source>
        <dbReference type="ARBA" id="ARBA00022679"/>
    </source>
</evidence>
<feature type="binding site" evidence="14">
    <location>
        <position position="363"/>
    </location>
    <ligand>
        <name>4-CDP-2-C-methyl-D-erythritol 2-phosphate</name>
        <dbReference type="ChEBI" id="CHEBI:57919"/>
    </ligand>
</feature>
<dbReference type="HAMAP" id="MF_00108">
    <property type="entry name" value="IspD"/>
    <property type="match status" value="1"/>
</dbReference>
<dbReference type="Gene3D" id="3.30.1330.50">
    <property type="entry name" value="2-C-methyl-D-erythritol 2,4-cyclodiphosphate synthase"/>
    <property type="match status" value="1"/>
</dbReference>
<evidence type="ECO:0000256" key="13">
    <source>
        <dbReference type="ARBA" id="ARBA00023268"/>
    </source>
</evidence>
<evidence type="ECO:0000256" key="6">
    <source>
        <dbReference type="ARBA" id="ARBA00008480"/>
    </source>
</evidence>
<evidence type="ECO:0000256" key="4">
    <source>
        <dbReference type="ARBA" id="ARBA00004709"/>
    </source>
</evidence>
<evidence type="ECO:0000256" key="10">
    <source>
        <dbReference type="ARBA" id="ARBA00022723"/>
    </source>
</evidence>
<evidence type="ECO:0000256" key="3">
    <source>
        <dbReference type="ARBA" id="ARBA00001968"/>
    </source>
</evidence>
<evidence type="ECO:0000256" key="1">
    <source>
        <dbReference type="ARBA" id="ARBA00000200"/>
    </source>
</evidence>
<feature type="region of interest" description="2-C-methyl-D-erythritol 2,4-cyclodiphosphate synthase" evidence="14">
    <location>
        <begin position="223"/>
        <end position="378"/>
    </location>
</feature>
<feature type="binding site" evidence="14">
    <location>
        <begin position="353"/>
        <end position="356"/>
    </location>
    <ligand>
        <name>4-CDP-2-C-methyl-D-erythritol 2-phosphate</name>
        <dbReference type="ChEBI" id="CHEBI:57919"/>
    </ligand>
</feature>
<evidence type="ECO:0000313" key="17">
    <source>
        <dbReference type="Proteomes" id="UP000006230"/>
    </source>
</evidence>
<keyword evidence="11 14" id="KW-0414">Isoprene biosynthesis</keyword>
<dbReference type="InterPro" id="IPR036571">
    <property type="entry name" value="MECDP_synthase_sf"/>
</dbReference>
<dbReference type="CDD" id="cd02516">
    <property type="entry name" value="CDP-ME_synthetase"/>
    <property type="match status" value="1"/>
</dbReference>
<comment type="function">
    <text evidence="14">Bifunctional enzyme that catalyzes the formation of 4-diphosphocytidyl-2-C-methyl-D-erythritol from CTP and 2-C-methyl-D-erythritol 4-phosphate (MEP) (IspD), and catalyzes the conversion of 4-diphosphocytidyl-2-C-methyl-D-erythritol 2-phosphate (CDP-ME2P) to 2-C-methyl-D-erythritol 2,4-cyclodiphosphate (ME-CPP) with a corresponding release of cytidine 5-monophosphate (CMP) (IspF).</text>
</comment>
<feature type="site" description="Transition state stabilizer" evidence="14">
    <location>
        <position position="22"/>
    </location>
</feature>
<evidence type="ECO:0000256" key="5">
    <source>
        <dbReference type="ARBA" id="ARBA00004787"/>
    </source>
</evidence>
<dbReference type="CDD" id="cd00554">
    <property type="entry name" value="MECDP_synthase"/>
    <property type="match status" value="1"/>
</dbReference>
<dbReference type="eggNOG" id="COG1211">
    <property type="taxonomic scope" value="Bacteria"/>
</dbReference>
<feature type="site" description="Positions MEP for the nucleophilic attack" evidence="14">
    <location>
        <position position="200"/>
    </location>
</feature>
<dbReference type="AlphaFoldDB" id="Q0FTE1"/>
<evidence type="ECO:0000256" key="12">
    <source>
        <dbReference type="ARBA" id="ARBA00023239"/>
    </source>
</evidence>
<feature type="domain" description="2-C-methyl-D-erythritol 2,4-cyclodiphosphate synthase" evidence="15">
    <location>
        <begin position="222"/>
        <end position="375"/>
    </location>
</feature>
<dbReference type="EC" id="2.7.7.60" evidence="14"/>
<dbReference type="InterPro" id="IPR001228">
    <property type="entry name" value="IspD"/>
</dbReference>
<dbReference type="GO" id="GO:0046872">
    <property type="term" value="F:metal ion binding"/>
    <property type="evidence" value="ECO:0007669"/>
    <property type="project" value="UniProtKB-KW"/>
</dbReference>
<feature type="region of interest" description="2-C-methyl-D-erythritol 4-phosphate cytidylyltransferase" evidence="14">
    <location>
        <begin position="1"/>
        <end position="222"/>
    </location>
</feature>
<comment type="caution">
    <text evidence="14">Lacks conserved residue(s) required for the propagation of feature annotation.</text>
</comment>
<dbReference type="GO" id="GO:0008685">
    <property type="term" value="F:2-C-methyl-D-erythritol 2,4-cyclodiphosphate synthase activity"/>
    <property type="evidence" value="ECO:0007669"/>
    <property type="project" value="UniProtKB-UniRule"/>
</dbReference>
<comment type="caution">
    <text evidence="16">The sequence shown here is derived from an EMBL/GenBank/DDBJ whole genome shotgun (WGS) entry which is preliminary data.</text>
</comment>
<reference evidence="16 17" key="1">
    <citation type="journal article" date="2010" name="J. Bacteriol.">
        <title>Genome sequences of Pelagibaca bermudensis HTCC2601T and Maritimibacter alkaliphilus HTCC2654T, the type strains of two marine Roseobacter genera.</title>
        <authorList>
            <person name="Thrash J.C."/>
            <person name="Cho J.C."/>
            <person name="Ferriera S."/>
            <person name="Johnson J."/>
            <person name="Vergin K.L."/>
            <person name="Giovannoni S.J."/>
        </authorList>
    </citation>
    <scope>NUCLEOTIDE SEQUENCE [LARGE SCALE GENOMIC DNA]</scope>
    <source>
        <strain evidence="17">DSM 26914 / JCM 13377 / KCTC 12554 / HTCC2601</strain>
    </source>
</reference>
<feature type="binding site" evidence="14">
    <location>
        <position position="231"/>
    </location>
    <ligand>
        <name>a divalent metal cation</name>
        <dbReference type="ChEBI" id="CHEBI:60240"/>
    </ligand>
</feature>
<comment type="catalytic activity">
    <reaction evidence="1 14">
        <text>4-CDP-2-C-methyl-D-erythritol 2-phosphate = 2-C-methyl-D-erythritol 2,4-cyclic diphosphate + CMP</text>
        <dbReference type="Rhea" id="RHEA:23864"/>
        <dbReference type="ChEBI" id="CHEBI:57919"/>
        <dbReference type="ChEBI" id="CHEBI:58483"/>
        <dbReference type="ChEBI" id="CHEBI:60377"/>
        <dbReference type="EC" id="4.6.1.12"/>
    </reaction>
</comment>
<organism evidence="16 17">
    <name type="scientific">Salipiger bermudensis (strain DSM 26914 / JCM 13377 / KCTC 12554 / HTCC2601)</name>
    <name type="common">Pelagibaca bermudensis</name>
    <dbReference type="NCBI Taxonomy" id="314265"/>
    <lineage>
        <taxon>Bacteria</taxon>
        <taxon>Pseudomonadati</taxon>
        <taxon>Pseudomonadota</taxon>
        <taxon>Alphaproteobacteria</taxon>
        <taxon>Rhodobacterales</taxon>
        <taxon>Roseobacteraceae</taxon>
        <taxon>Salipiger</taxon>
    </lineage>
</organism>
<dbReference type="EMBL" id="AATQ01000006">
    <property type="protein sequence ID" value="EAU47511.1"/>
    <property type="molecule type" value="Genomic_DNA"/>
</dbReference>
<dbReference type="InterPro" id="IPR003526">
    <property type="entry name" value="MECDP_synthase"/>
</dbReference>
<comment type="pathway">
    <text evidence="4 14">Isoprenoid biosynthesis; isopentenyl diphosphate biosynthesis via DXP pathway; isopentenyl diphosphate from 1-deoxy-D-xylulose 5-phosphate: step 4/6.</text>
</comment>
<dbReference type="InterPro" id="IPR034683">
    <property type="entry name" value="IspD/TarI"/>
</dbReference>
<sequence>MTTAAIIVAAGRGTRAGGALPKQWREIAGAPVALWTLRAFAHLPRLVLVIHPDDRPRAEALCEGFPVTLVHGAADRAGSVRAGLEALAGDPPERVLIHDVARPCASRKLIEAVIAALATTPGAAPALAVTDALWTGDGIRVTGTRDRNGLYRAQTPQGFRYDAIVQAHAAHPGGAADDVEVARAAGLDVAIVPGEERNLKITGPDDFARAEALLKETERMDIRLGNGYDVHRFGEGDHVVLCGIKVPHGRSLQGHSDADVGMHAVTDALYGAMAEGDIGRHFPPSDPQWKGAASEIFLRHAVDLAGFKGFTISNIDLTLICERPKIGPHAPAMIAEMCRIMGMEADRVSIKATTSERLGFTGREEGIAAIATATLVKS</sequence>
<keyword evidence="17" id="KW-1185">Reference proteome</keyword>
<feature type="site" description="Transition state stabilizer" evidence="14">
    <location>
        <position position="354"/>
    </location>
</feature>
<feature type="binding site" evidence="14">
    <location>
        <begin position="277"/>
        <end position="279"/>
    </location>
    <ligand>
        <name>4-CDP-2-C-methyl-D-erythritol 2-phosphate</name>
        <dbReference type="ChEBI" id="CHEBI:57919"/>
    </ligand>
</feature>
<feature type="binding site" evidence="14">
    <location>
        <position position="360"/>
    </location>
    <ligand>
        <name>4-CDP-2-C-methyl-D-erythritol 2-phosphate</name>
        <dbReference type="ChEBI" id="CHEBI:57919"/>
    </ligand>
</feature>
<feature type="binding site" evidence="14">
    <location>
        <begin position="255"/>
        <end position="256"/>
    </location>
    <ligand>
        <name>4-CDP-2-C-methyl-D-erythritol 2-phosphate</name>
        <dbReference type="ChEBI" id="CHEBI:57919"/>
    </ligand>
</feature>
<accession>Q0FTE1</accession>
<dbReference type="GO" id="GO:0016114">
    <property type="term" value="P:terpenoid biosynthetic process"/>
    <property type="evidence" value="ECO:0007669"/>
    <property type="project" value="InterPro"/>
</dbReference>
<keyword evidence="12 14" id="KW-0456">Lyase</keyword>
<comment type="similarity">
    <text evidence="14">In the N-terminal section; belongs to the IspD/TarI cytidylyltransferase family. IspD subfamily.</text>
</comment>
<dbReference type="HAMAP" id="MF_01520">
    <property type="entry name" value="IspDF"/>
    <property type="match status" value="1"/>
</dbReference>
<feature type="binding site" evidence="14">
    <location>
        <position position="263"/>
    </location>
    <ligand>
        <name>a divalent metal cation</name>
        <dbReference type="ChEBI" id="CHEBI:60240"/>
    </ligand>
</feature>
<comment type="similarity">
    <text evidence="14">In the C-terminal section; belongs to the IspF family.</text>
</comment>